<organism evidence="5 6">
    <name type="scientific">[Lactobacillus] rogosae</name>
    <dbReference type="NCBI Taxonomy" id="706562"/>
    <lineage>
        <taxon>Bacteria</taxon>
        <taxon>Bacillati</taxon>
        <taxon>Bacillota</taxon>
        <taxon>Clostridia</taxon>
        <taxon>Lachnospirales</taxon>
        <taxon>Lachnospiraceae</taxon>
        <taxon>Lachnospira</taxon>
    </lineage>
</organism>
<dbReference type="InterPro" id="IPR018060">
    <property type="entry name" value="HTH_AraC"/>
</dbReference>
<dbReference type="Proteomes" id="UP001442364">
    <property type="component" value="Unassembled WGS sequence"/>
</dbReference>
<evidence type="ECO:0000256" key="1">
    <source>
        <dbReference type="ARBA" id="ARBA00023015"/>
    </source>
</evidence>
<gene>
    <name evidence="5" type="ORF">WMO14_01215</name>
</gene>
<protein>
    <submittedName>
        <fullName evidence="5">AraC family transcriptional regulator</fullName>
    </submittedName>
</protein>
<dbReference type="RefSeq" id="WP_349153139.1">
    <property type="nucleotide sequence ID" value="NZ_JBBMER010000001.1"/>
</dbReference>
<dbReference type="PRINTS" id="PR00032">
    <property type="entry name" value="HTHARAC"/>
</dbReference>
<feature type="domain" description="HTH araC/xylS-type" evidence="4">
    <location>
        <begin position="304"/>
        <end position="402"/>
    </location>
</feature>
<name>A0ABV1BRW8_9FIRM</name>
<dbReference type="PANTHER" id="PTHR43280">
    <property type="entry name" value="ARAC-FAMILY TRANSCRIPTIONAL REGULATOR"/>
    <property type="match status" value="1"/>
</dbReference>
<dbReference type="PANTHER" id="PTHR43280:SF2">
    <property type="entry name" value="HTH-TYPE TRANSCRIPTIONAL REGULATOR EXSA"/>
    <property type="match status" value="1"/>
</dbReference>
<reference evidence="5 6" key="1">
    <citation type="submission" date="2024-03" db="EMBL/GenBank/DDBJ databases">
        <title>Human intestinal bacterial collection.</title>
        <authorList>
            <person name="Pauvert C."/>
            <person name="Hitch T.C.A."/>
            <person name="Clavel T."/>
        </authorList>
    </citation>
    <scope>NUCLEOTIDE SEQUENCE [LARGE SCALE GENOMIC DNA]</scope>
    <source>
        <strain evidence="5 6">CLA-AA-H255</strain>
    </source>
</reference>
<keyword evidence="6" id="KW-1185">Reference proteome</keyword>
<sequence length="406" mass="47512">MEYKIYLDYTIELLSQIKIPSYIIDAPYTWDNQIDGGLRNNIFTQNTYMNNQENFSQFISSYNRDNTALFIHDSFSCEYIHIKLPDSTRIFIAGPFSYERFTNQRILDLCSYNSVPVQYNEFMQLYYSALPVFADERCITAIISCLCSRLWGNNYTIEKKHILNKNLTQYMYKEEAPEPTKKSVEALETRYKNEAFLMECIAHGDYKSIENMERLNSSDIKPRLSDSIRDRKNFMIILNTICRKAAQTAYIHPVHLDEISRKFAIKIEDCTSIAQLEVLENEITRKYCLLVQSHSLRTYSKPIQNIINYISFNLTADLSLNALSEEFMLNSSYLSTLFKKETGVTLTNFVNNKRIEHAIYLLNTTQSAIQDIAAQCGINDVNYFTKLFKKLKNMTPTQYREMIQHK</sequence>
<dbReference type="Pfam" id="PF12833">
    <property type="entry name" value="HTH_18"/>
    <property type="match status" value="1"/>
</dbReference>
<evidence type="ECO:0000256" key="2">
    <source>
        <dbReference type="ARBA" id="ARBA00023125"/>
    </source>
</evidence>
<evidence type="ECO:0000313" key="6">
    <source>
        <dbReference type="Proteomes" id="UP001442364"/>
    </source>
</evidence>
<evidence type="ECO:0000256" key="3">
    <source>
        <dbReference type="ARBA" id="ARBA00023163"/>
    </source>
</evidence>
<dbReference type="PROSITE" id="PS01124">
    <property type="entry name" value="HTH_ARAC_FAMILY_2"/>
    <property type="match status" value="1"/>
</dbReference>
<proteinExistence type="predicted"/>
<keyword evidence="2" id="KW-0238">DNA-binding</keyword>
<dbReference type="PROSITE" id="PS00041">
    <property type="entry name" value="HTH_ARAC_FAMILY_1"/>
    <property type="match status" value="1"/>
</dbReference>
<accession>A0ABV1BRW8</accession>
<keyword evidence="3" id="KW-0804">Transcription</keyword>
<comment type="caution">
    <text evidence="5">The sequence shown here is derived from an EMBL/GenBank/DDBJ whole genome shotgun (WGS) entry which is preliminary data.</text>
</comment>
<dbReference type="InterPro" id="IPR020449">
    <property type="entry name" value="Tscrpt_reg_AraC-type_HTH"/>
</dbReference>
<dbReference type="InterPro" id="IPR009057">
    <property type="entry name" value="Homeodomain-like_sf"/>
</dbReference>
<dbReference type="SMART" id="SM00342">
    <property type="entry name" value="HTH_ARAC"/>
    <property type="match status" value="1"/>
</dbReference>
<dbReference type="InterPro" id="IPR018062">
    <property type="entry name" value="HTH_AraC-typ_CS"/>
</dbReference>
<dbReference type="Gene3D" id="1.10.10.60">
    <property type="entry name" value="Homeodomain-like"/>
    <property type="match status" value="2"/>
</dbReference>
<dbReference type="EMBL" id="JBBMER010000001">
    <property type="protein sequence ID" value="MEQ2378506.1"/>
    <property type="molecule type" value="Genomic_DNA"/>
</dbReference>
<evidence type="ECO:0000313" key="5">
    <source>
        <dbReference type="EMBL" id="MEQ2378506.1"/>
    </source>
</evidence>
<dbReference type="SUPFAM" id="SSF46689">
    <property type="entry name" value="Homeodomain-like"/>
    <property type="match status" value="2"/>
</dbReference>
<keyword evidence="1" id="KW-0805">Transcription regulation</keyword>
<evidence type="ECO:0000259" key="4">
    <source>
        <dbReference type="PROSITE" id="PS01124"/>
    </source>
</evidence>